<dbReference type="SMART" id="SM00490">
    <property type="entry name" value="HELICc"/>
    <property type="match status" value="1"/>
</dbReference>
<evidence type="ECO:0000259" key="5">
    <source>
        <dbReference type="PROSITE" id="PS51192"/>
    </source>
</evidence>
<dbReference type="InterPro" id="IPR001650">
    <property type="entry name" value="Helicase_C-like"/>
</dbReference>
<dbReference type="InterPro" id="IPR049730">
    <property type="entry name" value="SNF2/RAD54-like_C"/>
</dbReference>
<dbReference type="Pfam" id="PF00271">
    <property type="entry name" value="Helicase_C"/>
    <property type="match status" value="1"/>
</dbReference>
<dbReference type="Pfam" id="PF04434">
    <property type="entry name" value="SWIM"/>
    <property type="match status" value="1"/>
</dbReference>
<dbReference type="InterPro" id="IPR027417">
    <property type="entry name" value="P-loop_NTPase"/>
</dbReference>
<dbReference type="PROSITE" id="PS51194">
    <property type="entry name" value="HELICASE_CTER"/>
    <property type="match status" value="1"/>
</dbReference>
<keyword evidence="3" id="KW-0479">Metal-binding</keyword>
<evidence type="ECO:0000256" key="2">
    <source>
        <dbReference type="ARBA" id="ARBA00022806"/>
    </source>
</evidence>
<keyword evidence="8" id="KW-1185">Reference proteome</keyword>
<dbReference type="GO" id="GO:0005524">
    <property type="term" value="F:ATP binding"/>
    <property type="evidence" value="ECO:0007669"/>
    <property type="project" value="InterPro"/>
</dbReference>
<dbReference type="InterPro" id="IPR000330">
    <property type="entry name" value="SNF2_N"/>
</dbReference>
<dbReference type="GO" id="GO:0008270">
    <property type="term" value="F:zinc ion binding"/>
    <property type="evidence" value="ECO:0007669"/>
    <property type="project" value="UniProtKB-KW"/>
</dbReference>
<feature type="domain" description="Helicase C-terminal" evidence="6">
    <location>
        <begin position="885"/>
        <end position="1036"/>
    </location>
</feature>
<keyword evidence="1" id="KW-0378">Hydrolase</keyword>
<proteinExistence type="predicted"/>
<dbReference type="SMART" id="SM00487">
    <property type="entry name" value="DEXDc"/>
    <property type="match status" value="1"/>
</dbReference>
<evidence type="ECO:0000256" key="1">
    <source>
        <dbReference type="ARBA" id="ARBA00022801"/>
    </source>
</evidence>
<dbReference type="InterPro" id="IPR007527">
    <property type="entry name" value="Znf_SWIM"/>
</dbReference>
<dbReference type="EMBL" id="CP051180">
    <property type="protein sequence ID" value="QIZ78596.1"/>
    <property type="molecule type" value="Genomic_DNA"/>
</dbReference>
<dbReference type="InterPro" id="IPR014001">
    <property type="entry name" value="Helicase_ATP-bd"/>
</dbReference>
<keyword evidence="3" id="KW-0862">Zinc</keyword>
<organism evidence="7 8">
    <name type="scientific">Ferrimonas lipolytica</name>
    <dbReference type="NCBI Taxonomy" id="2724191"/>
    <lineage>
        <taxon>Bacteria</taxon>
        <taxon>Pseudomonadati</taxon>
        <taxon>Pseudomonadota</taxon>
        <taxon>Gammaproteobacteria</taxon>
        <taxon>Alteromonadales</taxon>
        <taxon>Ferrimonadaceae</taxon>
        <taxon>Ferrimonas</taxon>
    </lineage>
</organism>
<dbReference type="SUPFAM" id="SSF52540">
    <property type="entry name" value="P-loop containing nucleoside triphosphate hydrolases"/>
    <property type="match status" value="2"/>
</dbReference>
<gene>
    <name evidence="7" type="ORF">HER31_17820</name>
</gene>
<protein>
    <submittedName>
        <fullName evidence="7">DEAD/DEAH box helicase</fullName>
    </submittedName>
</protein>
<dbReference type="Gene3D" id="3.40.50.300">
    <property type="entry name" value="P-loop containing nucleotide triphosphate hydrolases"/>
    <property type="match status" value="1"/>
</dbReference>
<dbReference type="RefSeq" id="WP_168662710.1">
    <property type="nucleotide sequence ID" value="NZ_CP051180.1"/>
</dbReference>
<dbReference type="PROSITE" id="PS50966">
    <property type="entry name" value="ZF_SWIM"/>
    <property type="match status" value="1"/>
</dbReference>
<dbReference type="Pfam" id="PF00176">
    <property type="entry name" value="SNF2-rel_dom"/>
    <property type="match status" value="1"/>
</dbReference>
<dbReference type="GO" id="GO:0004386">
    <property type="term" value="F:helicase activity"/>
    <property type="evidence" value="ECO:0007669"/>
    <property type="project" value="UniProtKB-KW"/>
</dbReference>
<dbReference type="CDD" id="cd18793">
    <property type="entry name" value="SF2_C_SNF"/>
    <property type="match status" value="1"/>
</dbReference>
<evidence type="ECO:0000313" key="8">
    <source>
        <dbReference type="Proteomes" id="UP000501602"/>
    </source>
</evidence>
<reference evidence="7 8" key="1">
    <citation type="submission" date="2020-04" db="EMBL/GenBank/DDBJ databases">
        <title>Ferrimonas sp. S7 isolated from sea water.</title>
        <authorList>
            <person name="Bae S.S."/>
            <person name="Baek K."/>
        </authorList>
    </citation>
    <scope>NUCLEOTIDE SEQUENCE [LARGE SCALE GENOMIC DNA]</scope>
    <source>
        <strain evidence="7 8">S7</strain>
    </source>
</reference>
<accession>A0A6H1UK47</accession>
<dbReference type="CDD" id="cd18012">
    <property type="entry name" value="DEXQc_arch_SWI2_SNF2"/>
    <property type="match status" value="1"/>
</dbReference>
<keyword evidence="3" id="KW-0863">Zinc-finger</keyword>
<evidence type="ECO:0000259" key="6">
    <source>
        <dbReference type="PROSITE" id="PS51194"/>
    </source>
</evidence>
<dbReference type="Proteomes" id="UP000501602">
    <property type="component" value="Chromosome"/>
</dbReference>
<evidence type="ECO:0000256" key="3">
    <source>
        <dbReference type="PROSITE-ProRule" id="PRU00325"/>
    </source>
</evidence>
<dbReference type="GO" id="GO:0016787">
    <property type="term" value="F:hydrolase activity"/>
    <property type="evidence" value="ECO:0007669"/>
    <property type="project" value="UniProtKB-KW"/>
</dbReference>
<dbReference type="Gene3D" id="3.40.50.10810">
    <property type="entry name" value="Tandem AAA-ATPase domain"/>
    <property type="match status" value="1"/>
</dbReference>
<feature type="domain" description="Helicase ATP-binding" evidence="5">
    <location>
        <begin position="600"/>
        <end position="760"/>
    </location>
</feature>
<evidence type="ECO:0000259" key="4">
    <source>
        <dbReference type="PROSITE" id="PS50966"/>
    </source>
</evidence>
<sequence length="1060" mass="120620">MRRLFEKNTFARGEALFERGKVIYCEVEQEGRRVFGEVAGTYSRDYEVTVAFSKTGLTSECSCPVANRCKHAAALLLAALEQQGSSDTLYQMWLNRVEQVLNPPKWAASDGPELEKLLAVRLLHQNSERSHQAVVVKTGYRRRLKNGGLSKVVDRSPREMLATYRDDMALNAFDRETLQLLETGTEPYSHGPRFFHSGLHQLALKRLCERKQLYWDQSLTPLSLAGVRKLNFHWQQEEANQTLELQLDGCRNWQVLPFRHPWYVDCENNQTGPIDTPLSSELLYQLFSLPGLSADSAKHFSANVLGQFSTQQIELPGERAEQELIAPLKPQLHLWRRDGSYVAAFSFGYDDVRISPIVLRKPELRLFETDRGTLWVQRDTFNEQEAFVQLEQFGLAVCPGAEDLVALLLQAEVENPRAFWQQWLGQWRDVLEQQGWDITLADDLHLEPVKIAGFALNIEQHDRWFDLGLSIELEGEAVSLVPLLLKWLASNSDWREPRQDLLLERTDGAPLQIGYQALRPIIAVLAELADTTPRETVKLNQHQITLLPEDGPNSRWHGGEELQQLAECLHDFDGIEAVTPPAGLQATLRDYQQQGLNWLSFLHQYGFGGVLADDMGLGKTIQTLAHLQRLKEHGKLSKPSLLICPTSLVGNWRRECAKFTPELNVLVLHGSRRQDDFNRIEQADLVITTYPLIHRDIDTMVMHDFSLIVLDEAQSIKNPSAKATLAIKDLKGEQCIGLTGTPMENHLGELWSLFDFALPGFLGSQGHFNRHYRKPIEQCGDEVMQQWLLRKIGPFLLRRTKDQVATELPPKTEIIKRVMLPPAQRTLYESVRATMEAKVRKLIEQKGLAKSRMEFLDALLKLRQICCDPKLTKLDEAENVEEAAKLDYLMEQLPKMLAEGRRVLLFSQFTQMLSRIEQRLLDEGIDYSILTGQTRNREAAVDAFQSGDVPLFLISLKAGGVGLNLTAADTVIHFDPWWNPAAEQQATDRAYRIGQDKPVFVYKLICEHTVEERVLELQQSKQALADSVYGKEVELATLDDGEQLLALFRDDPHQETRQSV</sequence>
<dbReference type="AlphaFoldDB" id="A0A6H1UK47"/>
<keyword evidence="2 7" id="KW-0067">ATP-binding</keyword>
<keyword evidence="2 7" id="KW-0547">Nucleotide-binding</keyword>
<dbReference type="KEGG" id="fes:HER31_17820"/>
<evidence type="ECO:0000313" key="7">
    <source>
        <dbReference type="EMBL" id="QIZ78596.1"/>
    </source>
</evidence>
<dbReference type="PANTHER" id="PTHR10799">
    <property type="entry name" value="SNF2/RAD54 HELICASE FAMILY"/>
    <property type="match status" value="1"/>
</dbReference>
<feature type="domain" description="SWIM-type" evidence="4">
    <location>
        <begin position="46"/>
        <end position="80"/>
    </location>
</feature>
<name>A0A6H1UK47_9GAMM</name>
<dbReference type="InterPro" id="IPR038718">
    <property type="entry name" value="SNF2-like_sf"/>
</dbReference>
<keyword evidence="2 7" id="KW-0347">Helicase</keyword>
<dbReference type="PROSITE" id="PS51192">
    <property type="entry name" value="HELICASE_ATP_BIND_1"/>
    <property type="match status" value="1"/>
</dbReference>